<dbReference type="AlphaFoldDB" id="A0AA39P5D4"/>
<keyword evidence="2" id="KW-1185">Reference proteome</keyword>
<organism evidence="1 2">
    <name type="scientific">Armillaria luteobubalina</name>
    <dbReference type="NCBI Taxonomy" id="153913"/>
    <lineage>
        <taxon>Eukaryota</taxon>
        <taxon>Fungi</taxon>
        <taxon>Dikarya</taxon>
        <taxon>Basidiomycota</taxon>
        <taxon>Agaricomycotina</taxon>
        <taxon>Agaricomycetes</taxon>
        <taxon>Agaricomycetidae</taxon>
        <taxon>Agaricales</taxon>
        <taxon>Marasmiineae</taxon>
        <taxon>Physalacriaceae</taxon>
        <taxon>Armillaria</taxon>
    </lineage>
</organism>
<dbReference type="EMBL" id="JAUEPU010000111">
    <property type="protein sequence ID" value="KAK0477218.1"/>
    <property type="molecule type" value="Genomic_DNA"/>
</dbReference>
<gene>
    <name evidence="1" type="ORF">EDD18DRAFT_99489</name>
</gene>
<evidence type="ECO:0000313" key="1">
    <source>
        <dbReference type="EMBL" id="KAK0477218.1"/>
    </source>
</evidence>
<sequence length="412" mass="46931">MCRAVLPAICNPRLWDKNPRTSMVQPNGAAIPFPDAVRNYLHSDMVAYLLEMFAAFVRPSNVPSIESSLRILLVFAEFLISRLPVGKQANTAAVELQALTTAFQLIWGHDFLAFSEAGAAVFEVLDRFVTSNLRFIPITEAGDLHFEALRIYSDVVQTRYHTLLPRSLEVVVNLVFDHYKSGTTVSPIAGGIIARCLREGSPAMFSAFRTAQCLEYFGHHGYRPWLLEIIEGYLSIFEHHSNSRIEASVVQEHTKYLHKPDILFDVCSILAVGNQHHSDKYRREGIEEHILALVRVKRDAPVWNDCRYRLRQLLQEDGMGFFYRQTRIDGIERVTLSAEEIADQRKHIRFAIETLDAFFKGTLDGRPGNDPSNRPVAVPDNQIRATWQGHLHRLLPWHSQREASKHDAIDHV</sequence>
<name>A0AA39P5D4_9AGAR</name>
<comment type="caution">
    <text evidence="1">The sequence shown here is derived from an EMBL/GenBank/DDBJ whole genome shotgun (WGS) entry which is preliminary data.</text>
</comment>
<protein>
    <submittedName>
        <fullName evidence="1">Uncharacterized protein</fullName>
    </submittedName>
</protein>
<proteinExistence type="predicted"/>
<evidence type="ECO:0000313" key="2">
    <source>
        <dbReference type="Proteomes" id="UP001175228"/>
    </source>
</evidence>
<reference evidence="1" key="1">
    <citation type="submission" date="2023-06" db="EMBL/GenBank/DDBJ databases">
        <authorList>
            <consortium name="Lawrence Berkeley National Laboratory"/>
            <person name="Ahrendt S."/>
            <person name="Sahu N."/>
            <person name="Indic B."/>
            <person name="Wong-Bajracharya J."/>
            <person name="Merenyi Z."/>
            <person name="Ke H.-M."/>
            <person name="Monk M."/>
            <person name="Kocsube S."/>
            <person name="Drula E."/>
            <person name="Lipzen A."/>
            <person name="Balint B."/>
            <person name="Henrissat B."/>
            <person name="Andreopoulos B."/>
            <person name="Martin F.M."/>
            <person name="Harder C.B."/>
            <person name="Rigling D."/>
            <person name="Ford K.L."/>
            <person name="Foster G.D."/>
            <person name="Pangilinan J."/>
            <person name="Papanicolaou A."/>
            <person name="Barry K."/>
            <person name="LaButti K."/>
            <person name="Viragh M."/>
            <person name="Koriabine M."/>
            <person name="Yan M."/>
            <person name="Riley R."/>
            <person name="Champramary S."/>
            <person name="Plett K.L."/>
            <person name="Tsai I.J."/>
            <person name="Slot J."/>
            <person name="Sipos G."/>
            <person name="Plett J."/>
            <person name="Nagy L.G."/>
            <person name="Grigoriev I.V."/>
        </authorList>
    </citation>
    <scope>NUCLEOTIDE SEQUENCE</scope>
    <source>
        <strain evidence="1">HWK02</strain>
    </source>
</reference>
<dbReference type="Proteomes" id="UP001175228">
    <property type="component" value="Unassembled WGS sequence"/>
</dbReference>
<accession>A0AA39P5D4</accession>